<evidence type="ECO:0000313" key="3">
    <source>
        <dbReference type="Proteomes" id="UP000011238"/>
    </source>
</evidence>
<evidence type="ECO:0000256" key="1">
    <source>
        <dbReference type="SAM" id="MobiDB-lite"/>
    </source>
</evidence>
<dbReference type="GeneID" id="5141269"/>
<feature type="region of interest" description="Disordered" evidence="1">
    <location>
        <begin position="197"/>
        <end position="234"/>
    </location>
</feature>
<dbReference type="EMBL" id="DQ665917">
    <property type="protein sequence ID" value="AAD12266.1"/>
    <property type="molecule type" value="Genomic_DNA"/>
</dbReference>
<proteinExistence type="predicted"/>
<reference evidence="2 3" key="1">
    <citation type="journal article" date="1999" name="J. Cancer Res. Clin. Oncol.">
        <title>Genomic studies of the Lucke tumor herpesvirus (RaHV-1).</title>
        <authorList>
            <person name="Davison A.J."/>
            <person name="Sauerbier W."/>
            <person name="Dolan A."/>
            <person name="Addison C."/>
            <person name="McKinnell R.G."/>
        </authorList>
    </citation>
    <scope>NUCLEOTIDE SEQUENCE [LARGE SCALE GENOMIC DNA]</scope>
    <source>
        <strain evidence="2 3">McKinnell</strain>
    </source>
</reference>
<dbReference type="Proteomes" id="UP000011238">
    <property type="component" value="Segment"/>
</dbReference>
<name>Q9YQZ9_9VIRU</name>
<dbReference type="KEGG" id="vg:5141269"/>
<sequence length="1014" mass="110802">MAQGVILTYELVRSALTEWGIRNTQGAILRILIPRADEVSAVEGAIQLLNTCLTNPPADLSQPDADALCSCVEGSALSPLLTHGLLWHSDAVESLSAATQKALQRTGVPMAMYGSAFEIAPVNPDPGDNYATNVLGSSAYTPGQRIAMPPVTINIDKAQAAIFGRHTYNRRGGVKSGVEELRNLLPAQGMGAGLIAERSADPPLPRSHSRASGRSATRMHTPRYVPQTPSSALAPEASQEYMETVNRTANSSELEEINVPLDDTEGEVLLRVITPGHSAGRSTYDREASTSGLIKLTSVQNEQSQDEDEDEDAPPDDTEDIPLLVTENLTMRAYIADVVNNRGAPIYYAGLPRLSSIAFVPTYMRPNPLQYLAEEHHMVEPEHDAASTLRRRPVESALPAAHGRVPPIFVTPLEISEPRPGYVYVPILSLSAIHVASVYHDMGGGWGILSVGSKRYRCTLTKLRGSAAQNAHVLNGIMIRLSIDSPYVLHAGPCFIFERPHDSPPSGEAGTLSTFILILYEPWRDLWKSTNPAGVSMTTYVKQLLVGLSEMHDRQLAPLDVDLDHMLVVPSLTARCGDRVVFAVTSFVTTPTTQEKQASVVKLGQAFSARYSTAARAKNQKFLQMLNGDTDLSAIVHKYTNEDERSPRPLNASLTAPTGLHCTFHLYDNTVLCMTSRLRIARQLLDSTSKTAQNARDTNTARRIARVQADCCEVGSVPPHPAPVHRMPEREAHLDLNRFALSATPEALKGEMCLSAPHAMVNGRVLKATQPVGRSSYVLGGDDCLRLTLPPNNVASQYSKLMECGLSAYICPVYAVLQGPLDAVVTTRPGSPIWREHVPREDLPYAFAQLTAGIAFLTSKNFYTELKLTNAYCYAYKSYWWQCNPPVATTPALRPTDPSSKEKAIIPPMNGKALLEMVEKTLGGDAKEAQENFGNIISDTSWATKVNNGEYRSILDNPLMVTYMRTTRPLMHTIMHDIEALTVILPYHGSVGETSTQIYMPSARRNSTHQDPVH</sequence>
<feature type="region of interest" description="Disordered" evidence="1">
    <location>
        <begin position="298"/>
        <end position="319"/>
    </location>
</feature>
<keyword evidence="3" id="KW-1185">Reference proteome</keyword>
<accession>Q9YQZ9</accession>
<reference evidence="2 3" key="2">
    <citation type="journal article" date="2006" name="J. Gen. Virol.">
        <title>Genome sequences of two frog herpesviruses.</title>
        <authorList>
            <person name="Davison A.J."/>
            <person name="Cunningham C."/>
            <person name="Sauerbier W."/>
            <person name="McKinnell R.G."/>
        </authorList>
    </citation>
    <scope>NUCLEOTIDE SEQUENCE [LARGE SCALE GENOMIC DNA]</scope>
    <source>
        <strain evidence="2 3">McKinnell</strain>
    </source>
</reference>
<dbReference type="RefSeq" id="YP_656724.1">
    <property type="nucleotide sequence ID" value="NC_008211.1"/>
</dbReference>
<organism evidence="3">
    <name type="scientific">Ranid herpesvirus 1</name>
    <name type="common">Lucke tumor herpesvirus</name>
    <dbReference type="NCBI Taxonomy" id="85655"/>
    <lineage>
        <taxon>Viruses</taxon>
        <taxon>Duplodnaviria</taxon>
        <taxon>Heunggongvirae</taxon>
        <taxon>Peploviricota</taxon>
        <taxon>Herviviricetes</taxon>
        <taxon>Herpesvirales</taxon>
        <taxon>Alloherpesviridae</taxon>
        <taxon>Batravirus</taxon>
        <taxon>Batravirus ranidallo1</taxon>
    </lineage>
</organism>
<protein>
    <submittedName>
        <fullName evidence="2">ORF69</fullName>
    </submittedName>
</protein>
<evidence type="ECO:0000313" key="2">
    <source>
        <dbReference type="EMBL" id="AAD12266.1"/>
    </source>
</evidence>
<feature type="compositionally biased region" description="Acidic residues" evidence="1">
    <location>
        <begin position="304"/>
        <end position="319"/>
    </location>
</feature>